<keyword evidence="5 6" id="KW-0472">Membrane</keyword>
<feature type="transmembrane region" description="Helical" evidence="6">
    <location>
        <begin position="7"/>
        <end position="27"/>
    </location>
</feature>
<dbReference type="EMBL" id="OU963869">
    <property type="protein sequence ID" value="CAH0394704.1"/>
    <property type="molecule type" value="Genomic_DNA"/>
</dbReference>
<comment type="subcellular location">
    <subcellularLocation>
        <location evidence="1">Membrane</location>
        <topology evidence="1">Multi-pass membrane protein</topology>
    </subcellularLocation>
</comment>
<protein>
    <recommendedName>
        <fullName evidence="9">Clarin-3</fullName>
    </recommendedName>
</protein>
<evidence type="ECO:0000256" key="3">
    <source>
        <dbReference type="ARBA" id="ARBA00022692"/>
    </source>
</evidence>
<proteinExistence type="inferred from homology"/>
<feature type="transmembrane region" description="Helical" evidence="6">
    <location>
        <begin position="129"/>
        <end position="152"/>
    </location>
</feature>
<dbReference type="AlphaFoldDB" id="A0A9P0AM38"/>
<dbReference type="PANTHER" id="PTHR31548:SF1">
    <property type="entry name" value="LD47387P"/>
    <property type="match status" value="1"/>
</dbReference>
<keyword evidence="8" id="KW-1185">Reference proteome</keyword>
<feature type="transmembrane region" description="Helical" evidence="6">
    <location>
        <begin position="89"/>
        <end position="117"/>
    </location>
</feature>
<dbReference type="GO" id="GO:0007605">
    <property type="term" value="P:sensory perception of sound"/>
    <property type="evidence" value="ECO:0007669"/>
    <property type="project" value="UniProtKB-ARBA"/>
</dbReference>
<dbReference type="KEGG" id="btab:109033965"/>
<comment type="similarity">
    <text evidence="2">Belongs to the clarin family.</text>
</comment>
<name>A0A9P0AM38_BEMTA</name>
<evidence type="ECO:0000256" key="1">
    <source>
        <dbReference type="ARBA" id="ARBA00004141"/>
    </source>
</evidence>
<keyword evidence="4 6" id="KW-1133">Transmembrane helix</keyword>
<organism evidence="7 8">
    <name type="scientific">Bemisia tabaci</name>
    <name type="common">Sweetpotato whitefly</name>
    <name type="synonym">Aleurodes tabaci</name>
    <dbReference type="NCBI Taxonomy" id="7038"/>
    <lineage>
        <taxon>Eukaryota</taxon>
        <taxon>Metazoa</taxon>
        <taxon>Ecdysozoa</taxon>
        <taxon>Arthropoda</taxon>
        <taxon>Hexapoda</taxon>
        <taxon>Insecta</taxon>
        <taxon>Pterygota</taxon>
        <taxon>Neoptera</taxon>
        <taxon>Paraneoptera</taxon>
        <taxon>Hemiptera</taxon>
        <taxon>Sternorrhyncha</taxon>
        <taxon>Aleyrodoidea</taxon>
        <taxon>Aleyrodidae</taxon>
        <taxon>Aleyrodinae</taxon>
        <taxon>Bemisia</taxon>
    </lineage>
</organism>
<evidence type="ECO:0000313" key="7">
    <source>
        <dbReference type="EMBL" id="CAH0394704.1"/>
    </source>
</evidence>
<dbReference type="PROSITE" id="PS51257">
    <property type="entry name" value="PROKAR_LIPOPROTEIN"/>
    <property type="match status" value="1"/>
</dbReference>
<reference evidence="7" key="1">
    <citation type="submission" date="2021-12" db="EMBL/GenBank/DDBJ databases">
        <authorList>
            <person name="King R."/>
        </authorList>
    </citation>
    <scope>NUCLEOTIDE SEQUENCE</scope>
</reference>
<dbReference type="Proteomes" id="UP001152759">
    <property type="component" value="Chromosome 8"/>
</dbReference>
<dbReference type="GO" id="GO:0016020">
    <property type="term" value="C:membrane"/>
    <property type="evidence" value="ECO:0007669"/>
    <property type="project" value="UniProtKB-SubCell"/>
</dbReference>
<dbReference type="InterPro" id="IPR026748">
    <property type="entry name" value="Clarin"/>
</dbReference>
<dbReference type="PANTHER" id="PTHR31548">
    <property type="entry name" value="CLARIN"/>
    <property type="match status" value="1"/>
</dbReference>
<feature type="transmembrane region" description="Helical" evidence="6">
    <location>
        <begin position="174"/>
        <end position="199"/>
    </location>
</feature>
<evidence type="ECO:0000256" key="2">
    <source>
        <dbReference type="ARBA" id="ARBA00005787"/>
    </source>
</evidence>
<gene>
    <name evidence="7" type="ORF">BEMITA_LOCUS12971</name>
</gene>
<keyword evidence="3 6" id="KW-0812">Transmembrane</keyword>
<evidence type="ECO:0000256" key="4">
    <source>
        <dbReference type="ARBA" id="ARBA00022989"/>
    </source>
</evidence>
<dbReference type="Pfam" id="PF25807">
    <property type="entry name" value="Clarin-2"/>
    <property type="match status" value="1"/>
</dbReference>
<evidence type="ECO:0008006" key="9">
    <source>
        <dbReference type="Google" id="ProtNLM"/>
    </source>
</evidence>
<evidence type="ECO:0000313" key="8">
    <source>
        <dbReference type="Proteomes" id="UP001152759"/>
    </source>
</evidence>
<dbReference type="Gene3D" id="1.20.140.150">
    <property type="match status" value="1"/>
</dbReference>
<accession>A0A9P0AM38</accession>
<evidence type="ECO:0000256" key="5">
    <source>
        <dbReference type="ARBA" id="ARBA00023136"/>
    </source>
</evidence>
<evidence type="ECO:0000256" key="6">
    <source>
        <dbReference type="SAM" id="Phobius"/>
    </source>
</evidence>
<sequence length="225" mass="25012">MNLYKRGMIFITFLGSCVAIMLIGVALTTNHWVDAQAKRTLNPQTSTGRINFGLFQGEKSLNVGYGSRTNDISIVEFMREDPEFLVYNYWLVTVASMALGLVFSIIAAIFSVINTATTPITSLAGIPGLYLWNIISLCSQLVAILVWSLQYYEKLQYNVMSLSDRRNFWTSEGLATFGISFWFVTAGIGVNLINLLIIYHGTGNGLRKKSISMSEEKGNGAIMLY</sequence>